<sequence>MLHVKTDEIYGKNNVVNSNDLRKHLVNIDSRFRKTYLEPPTNFQYEFAHPYKNVIKARVASVEIPIGFYHFSRVKKNTMFRIDAVDYEGYHHYLQVTIEDGDYTPTSLVEAIQDQFDAFRDTYGLFFRITLNPVNRKVTICHDGSAAPPCPIRPTHCPVSYGLTFVMIGLENRNYDFGLGYNLGFNNHFYCVDAPFCVTGESLISTTGDNYFLLAIDDFYTVEHKTNDTYIQCLAKILVKRNENGIIFDDGYTVLSNDIIFPRPLDMKLVRVRLLDMYGETIDLHNLNFSISLEITEVMNIQLYDSYRTYLWNNPEPRAVRDINGSAAGIAPPALNYN</sequence>
<name>A0A6C0BGY3_9ZZZZ</name>
<accession>A0A6C0BGY3</accession>
<organism evidence="2">
    <name type="scientific">viral metagenome</name>
    <dbReference type="NCBI Taxonomy" id="1070528"/>
    <lineage>
        <taxon>unclassified sequences</taxon>
        <taxon>metagenomes</taxon>
        <taxon>organismal metagenomes</taxon>
    </lineage>
</organism>
<feature type="domain" description="DUF5901" evidence="1">
    <location>
        <begin position="26"/>
        <end position="140"/>
    </location>
</feature>
<proteinExistence type="predicted"/>
<dbReference type="Pfam" id="PF19254">
    <property type="entry name" value="DUF5901"/>
    <property type="match status" value="1"/>
</dbReference>
<reference evidence="2" key="1">
    <citation type="journal article" date="2020" name="Nature">
        <title>Giant virus diversity and host interactions through global metagenomics.</title>
        <authorList>
            <person name="Schulz F."/>
            <person name="Roux S."/>
            <person name="Paez-Espino D."/>
            <person name="Jungbluth S."/>
            <person name="Walsh D.A."/>
            <person name="Denef V.J."/>
            <person name="McMahon K.D."/>
            <person name="Konstantinidis K.T."/>
            <person name="Eloe-Fadrosh E.A."/>
            <person name="Kyrpides N.C."/>
            <person name="Woyke T."/>
        </authorList>
    </citation>
    <scope>NUCLEOTIDE SEQUENCE</scope>
    <source>
        <strain evidence="2">GVMAG-M-3300013004-44</strain>
    </source>
</reference>
<dbReference type="EMBL" id="MN739161">
    <property type="protein sequence ID" value="QHS91426.1"/>
    <property type="molecule type" value="Genomic_DNA"/>
</dbReference>
<dbReference type="AlphaFoldDB" id="A0A6C0BGY3"/>
<dbReference type="InterPro" id="IPR045420">
    <property type="entry name" value="DUF5901"/>
</dbReference>
<evidence type="ECO:0000313" key="2">
    <source>
        <dbReference type="EMBL" id="QHS91426.1"/>
    </source>
</evidence>
<protein>
    <recommendedName>
        <fullName evidence="1">DUF5901 domain-containing protein</fullName>
    </recommendedName>
</protein>
<evidence type="ECO:0000259" key="1">
    <source>
        <dbReference type="Pfam" id="PF19254"/>
    </source>
</evidence>